<feature type="transmembrane region" description="Helical" evidence="3">
    <location>
        <begin position="241"/>
        <end position="260"/>
    </location>
</feature>
<proteinExistence type="inferred from homology"/>
<accession>D8PYI9</accession>
<dbReference type="OrthoDB" id="2213137at2759"/>
<comment type="subcellular location">
    <subcellularLocation>
        <location evidence="1">Membrane</location>
        <topology evidence="1">Multi-pass membrane protein</topology>
    </subcellularLocation>
</comment>
<dbReference type="SUPFAM" id="SSF103473">
    <property type="entry name" value="MFS general substrate transporter"/>
    <property type="match status" value="1"/>
</dbReference>
<evidence type="ECO:0008006" key="6">
    <source>
        <dbReference type="Google" id="ProtNLM"/>
    </source>
</evidence>
<dbReference type="VEuPathDB" id="FungiDB:SCHCODRAFT_02685102"/>
<gene>
    <name evidence="4" type="ORF">SCHCODRAFT_106393</name>
</gene>
<dbReference type="Gene3D" id="1.20.1250.20">
    <property type="entry name" value="MFS general substrate transporter like domains"/>
    <property type="match status" value="1"/>
</dbReference>
<dbReference type="PANTHER" id="PTHR11360">
    <property type="entry name" value="MONOCARBOXYLATE TRANSPORTER"/>
    <property type="match status" value="1"/>
</dbReference>
<dbReference type="Pfam" id="PF07690">
    <property type="entry name" value="MFS_1"/>
    <property type="match status" value="1"/>
</dbReference>
<feature type="transmembrane region" description="Helical" evidence="3">
    <location>
        <begin position="378"/>
        <end position="401"/>
    </location>
</feature>
<keyword evidence="5" id="KW-1185">Reference proteome</keyword>
<dbReference type="GeneID" id="9585219"/>
<keyword evidence="3" id="KW-0472">Membrane</keyword>
<feature type="transmembrane region" description="Helical" evidence="3">
    <location>
        <begin position="117"/>
        <end position="139"/>
    </location>
</feature>
<dbReference type="eggNOG" id="KOG2504">
    <property type="taxonomic scope" value="Eukaryota"/>
</dbReference>
<dbReference type="InterPro" id="IPR050327">
    <property type="entry name" value="Proton-linked_MCT"/>
</dbReference>
<sequence>MISSLSEHASASSKKNFFAENEVELATRVPLPQSSATVQVGQENDSDRLNLSRSSTQFSAASGVSQLPPVDRGFGAWSFLAAAFVVETVVWGFPTAYGTLLDAYLDDPEYSSQRNATSLLALIGPIVSGIMHCASPAINPLLCRYPRCARPLVWSGTVLCAISILASSWATTVNQLLALQGVIYSIGGSIIYAPTIFYMSQWFIERRGIANGVMFAGTSVGGIAIPLAFPPLLARFGIPNTLRIFAGATFLFLAPFLPFVRGRLPEAHTAVRGPAPRHRREWWKEPSFMLLLTTNILQAFGYFVPLLWLPTFASDLHLSASKSNLTLALLNATSVIGRLAVGLLSDRFDPWGLGLGMLILSAIVSFVLWGVLSYTFAGLIIFSAAFGIVSAGWATLWTGFIKPVANDPNLSTTLFGWLLATRGIGNILSTPVSTALRTARQSNGTTSALHLGFDVADGRYEKVIIYTGTCFVGAAIVVIMGWVMEGFSTDALDRENYEVRAYPTVLSEVSTSASSGALFTTELSSSLVSWSPGVSGLASEVVSLDACGGELLRSSEILSEVFSDVIRLVSEGEHFQQKCARLELAEVHLLLPPSVLDDEASLLPVCTSF</sequence>
<evidence type="ECO:0000256" key="1">
    <source>
        <dbReference type="ARBA" id="ARBA00004141"/>
    </source>
</evidence>
<evidence type="ECO:0000256" key="3">
    <source>
        <dbReference type="SAM" id="Phobius"/>
    </source>
</evidence>
<organism evidence="5">
    <name type="scientific">Schizophyllum commune (strain H4-8 / FGSC 9210)</name>
    <name type="common">Split gill fungus</name>
    <dbReference type="NCBI Taxonomy" id="578458"/>
    <lineage>
        <taxon>Eukaryota</taxon>
        <taxon>Fungi</taxon>
        <taxon>Dikarya</taxon>
        <taxon>Basidiomycota</taxon>
        <taxon>Agaricomycotina</taxon>
        <taxon>Agaricomycetes</taxon>
        <taxon>Agaricomycetidae</taxon>
        <taxon>Agaricales</taxon>
        <taxon>Schizophyllaceae</taxon>
        <taxon>Schizophyllum</taxon>
    </lineage>
</organism>
<feature type="transmembrane region" description="Helical" evidence="3">
    <location>
        <begin position="287"/>
        <end position="305"/>
    </location>
</feature>
<evidence type="ECO:0000313" key="5">
    <source>
        <dbReference type="Proteomes" id="UP000007431"/>
    </source>
</evidence>
<dbReference type="InterPro" id="IPR036259">
    <property type="entry name" value="MFS_trans_sf"/>
</dbReference>
<feature type="transmembrane region" description="Helical" evidence="3">
    <location>
        <begin position="176"/>
        <end position="197"/>
    </location>
</feature>
<dbReference type="KEGG" id="scm:SCHCO_02685102"/>
<dbReference type="GO" id="GO:0022857">
    <property type="term" value="F:transmembrane transporter activity"/>
    <property type="evidence" value="ECO:0007669"/>
    <property type="project" value="InterPro"/>
</dbReference>
<keyword evidence="3" id="KW-0812">Transmembrane</keyword>
<dbReference type="InParanoid" id="D8PYI9"/>
<protein>
    <recommendedName>
        <fullName evidence="6">Major facilitator superfamily (MFS) profile domain-containing protein</fullName>
    </recommendedName>
</protein>
<dbReference type="GO" id="GO:0016020">
    <property type="term" value="C:membrane"/>
    <property type="evidence" value="ECO:0007669"/>
    <property type="project" value="UniProtKB-SubCell"/>
</dbReference>
<feature type="transmembrane region" description="Helical" evidence="3">
    <location>
        <begin position="74"/>
        <end position="97"/>
    </location>
</feature>
<feature type="transmembrane region" description="Helical" evidence="3">
    <location>
        <begin position="209"/>
        <end position="229"/>
    </location>
</feature>
<keyword evidence="3" id="KW-1133">Transmembrane helix</keyword>
<dbReference type="PANTHER" id="PTHR11360:SF287">
    <property type="entry name" value="MFS MONOCARBOXYLATE TRANSPORTER"/>
    <property type="match status" value="1"/>
</dbReference>
<feature type="non-terminal residue" evidence="4">
    <location>
        <position position="609"/>
    </location>
</feature>
<dbReference type="HOGENOM" id="CLU_001265_1_2_1"/>
<evidence type="ECO:0000313" key="4">
    <source>
        <dbReference type="EMBL" id="EFI98699.1"/>
    </source>
</evidence>
<dbReference type="RefSeq" id="XP_003033602.1">
    <property type="nucleotide sequence ID" value="XM_003033556.1"/>
</dbReference>
<dbReference type="Proteomes" id="UP000007431">
    <property type="component" value="Unassembled WGS sequence"/>
</dbReference>
<reference evidence="4 5" key="1">
    <citation type="journal article" date="2010" name="Nat. Biotechnol.">
        <title>Genome sequence of the model mushroom Schizophyllum commune.</title>
        <authorList>
            <person name="Ohm R.A."/>
            <person name="de Jong J.F."/>
            <person name="Lugones L.G."/>
            <person name="Aerts A."/>
            <person name="Kothe E."/>
            <person name="Stajich J.E."/>
            <person name="de Vries R.P."/>
            <person name="Record E."/>
            <person name="Levasseur A."/>
            <person name="Baker S.E."/>
            <person name="Bartholomew K.A."/>
            <person name="Coutinho P.M."/>
            <person name="Erdmann S."/>
            <person name="Fowler T.J."/>
            <person name="Gathman A.C."/>
            <person name="Lombard V."/>
            <person name="Henrissat B."/>
            <person name="Knabe N."/>
            <person name="Kuees U."/>
            <person name="Lilly W.W."/>
            <person name="Lindquist E."/>
            <person name="Lucas S."/>
            <person name="Magnuson J.K."/>
            <person name="Piumi F."/>
            <person name="Raudaskoski M."/>
            <person name="Salamov A."/>
            <person name="Schmutz J."/>
            <person name="Schwarze F.W.M.R."/>
            <person name="vanKuyk P.A."/>
            <person name="Horton J.S."/>
            <person name="Grigoriev I.V."/>
            <person name="Woesten H.A.B."/>
        </authorList>
    </citation>
    <scope>NUCLEOTIDE SEQUENCE [LARGE SCALE GENOMIC DNA]</scope>
    <source>
        <strain evidence="5">H4-8 / FGSC 9210</strain>
    </source>
</reference>
<comment type="similarity">
    <text evidence="2">Belongs to the major facilitator superfamily. Monocarboxylate porter (TC 2.A.1.13) family.</text>
</comment>
<dbReference type="InterPro" id="IPR011701">
    <property type="entry name" value="MFS"/>
</dbReference>
<evidence type="ECO:0000256" key="2">
    <source>
        <dbReference type="ARBA" id="ARBA00006727"/>
    </source>
</evidence>
<feature type="transmembrane region" description="Helical" evidence="3">
    <location>
        <begin position="351"/>
        <end position="372"/>
    </location>
</feature>
<feature type="transmembrane region" description="Helical" evidence="3">
    <location>
        <begin position="463"/>
        <end position="484"/>
    </location>
</feature>
<dbReference type="OMA" id="NPLKLGF"/>
<feature type="transmembrane region" description="Helical" evidence="3">
    <location>
        <begin position="151"/>
        <end position="170"/>
    </location>
</feature>
<dbReference type="AlphaFoldDB" id="D8PYI9"/>
<name>D8PYI9_SCHCM</name>
<dbReference type="EMBL" id="GL377304">
    <property type="protein sequence ID" value="EFI98699.1"/>
    <property type="molecule type" value="Genomic_DNA"/>
</dbReference>